<keyword evidence="6 9" id="KW-1133">Transmembrane helix</keyword>
<protein>
    <submittedName>
        <fullName evidence="11">Intracellular growth attenuator protein igaA</fullName>
    </submittedName>
</protein>
<reference evidence="10 13" key="1">
    <citation type="submission" date="2019-11" db="EMBL/GenBank/DDBJ databases">
        <title>Erwinia sp. nov., isolated from feces of birds in Tibet plateau of China.</title>
        <authorList>
            <person name="Ge Y."/>
        </authorList>
    </citation>
    <scope>NUCLEOTIDE SEQUENCE [LARGE SCALE GENOMIC DNA]</scope>
    <source>
        <strain evidence="10 13">J316</strain>
    </source>
</reference>
<evidence type="ECO:0000256" key="7">
    <source>
        <dbReference type="ARBA" id="ARBA00023136"/>
    </source>
</evidence>
<evidence type="ECO:0000256" key="5">
    <source>
        <dbReference type="ARBA" id="ARBA00022692"/>
    </source>
</evidence>
<keyword evidence="3" id="KW-1003">Cell membrane</keyword>
<evidence type="ECO:0000313" key="11">
    <source>
        <dbReference type="EMBL" id="QGU85986.1"/>
    </source>
</evidence>
<feature type="transmembrane region" description="Helical" evidence="9">
    <location>
        <begin position="342"/>
        <end position="362"/>
    </location>
</feature>
<dbReference type="AlphaFoldDB" id="A0A6I6EI44"/>
<organism evidence="11 12">
    <name type="scientific">Erwinia sorbitola</name>
    <dbReference type="NCBI Taxonomy" id="2681984"/>
    <lineage>
        <taxon>Bacteria</taxon>
        <taxon>Pseudomonadati</taxon>
        <taxon>Pseudomonadota</taxon>
        <taxon>Gammaproteobacteria</taxon>
        <taxon>Enterobacterales</taxon>
        <taxon>Erwiniaceae</taxon>
        <taxon>Erwinia</taxon>
    </lineage>
</organism>
<dbReference type="Proteomes" id="UP000424752">
    <property type="component" value="Chromosome"/>
</dbReference>
<sequence length="712" mass="80125">MSTIVIILAVMLACSVTAGCFFWYAMRHRPPLAKPLPFVSPPYRKLSDEERAAVERYVSMQANDRNGTQPTGASSSPEQLVLTSQSNNVYPVTRSITRYGLSTDDKHKWRYYLDAVEVHLPPLWEQYIAEENYVELIKTQTIPLVISLNGHSLTQYRWEAPSLAPMVRATGQNASIRKEEGENVELLRVRKESLEEYALSRPDGTREALLISTGMLLFFLSLVGPLVLMPWLVIAGFSMILVSIWLLYRRPTEKDLRDIHCLRGAPKRWGLFGESNQGQISNISLGIIDLIYPPHWQSYVTQDLGQTTDIDIYLNRQVVRQGRFLSLQDEVRNFPIQRWRKNIVLAAGSLLVLVLLITWIPLSMPLKLSLAWIKGTESLQVTQVSALENVPLHVGDSLKVKGTGMCSIPAIYQGNRSYAFMPFDCSAVYWNKADPLPLPQSDIIDKATALLDTTRLQLHPQSSTDPKLNPQLATAIQKSGMILLDDFSDIVQKTEDLCNQDQDCVRLKNALVNLGNAKDWQTLVHRANSGALNGMNVLLRPVSAEALENLVNTATSSFFYRETRRAAEALNSPPPGGFLILSDEGRQLVNQPAPTASLFDYNAPEQWPELQRLAGMLLHTPFSASGIITSITTDANGTRHIALHSEPDTITLWHYLGSSLLLLALSLCLVINTLLALRRIHRHRIRMMEIHQYYEKCFNHSINDIQTVRPLF</sequence>
<keyword evidence="4" id="KW-0997">Cell inner membrane</keyword>
<accession>A0A6L6GWZ5</accession>
<keyword evidence="7 9" id="KW-0472">Membrane</keyword>
<feature type="transmembrane region" description="Helical" evidence="9">
    <location>
        <begin position="652"/>
        <end position="677"/>
    </location>
</feature>
<gene>
    <name evidence="10" type="ORF">GK011_19590</name>
    <name evidence="11" type="ORF">GN242_01515</name>
</gene>
<evidence type="ECO:0000256" key="6">
    <source>
        <dbReference type="ARBA" id="ARBA00022989"/>
    </source>
</evidence>
<comment type="subcellular location">
    <subcellularLocation>
        <location evidence="1">Cell inner membrane</location>
        <topology evidence="1">Multi-pass membrane protein</topology>
    </subcellularLocation>
</comment>
<dbReference type="RefSeq" id="WP_154754379.1">
    <property type="nucleotide sequence ID" value="NZ_CP046509.1"/>
</dbReference>
<accession>A0A6I6EI44</accession>
<evidence type="ECO:0000256" key="8">
    <source>
        <dbReference type="SAM" id="MobiDB-lite"/>
    </source>
</evidence>
<feature type="region of interest" description="Disordered" evidence="8">
    <location>
        <begin position="61"/>
        <end position="80"/>
    </location>
</feature>
<dbReference type="Proteomes" id="UP000480164">
    <property type="component" value="Unassembled WGS sequence"/>
</dbReference>
<dbReference type="EMBL" id="CP046509">
    <property type="protein sequence ID" value="QGU85986.1"/>
    <property type="molecule type" value="Genomic_DNA"/>
</dbReference>
<feature type="transmembrane region" description="Helical" evidence="9">
    <location>
        <begin position="208"/>
        <end position="225"/>
    </location>
</feature>
<keyword evidence="5 9" id="KW-0812">Transmembrane</keyword>
<proteinExistence type="inferred from homology"/>
<feature type="transmembrane region" description="Helical" evidence="9">
    <location>
        <begin position="231"/>
        <end position="248"/>
    </location>
</feature>
<feature type="transmembrane region" description="Helical" evidence="9">
    <location>
        <begin position="6"/>
        <end position="26"/>
    </location>
</feature>
<evidence type="ECO:0000256" key="9">
    <source>
        <dbReference type="SAM" id="Phobius"/>
    </source>
</evidence>
<keyword evidence="13" id="KW-1185">Reference proteome</keyword>
<evidence type="ECO:0000256" key="1">
    <source>
        <dbReference type="ARBA" id="ARBA00004429"/>
    </source>
</evidence>
<evidence type="ECO:0000256" key="4">
    <source>
        <dbReference type="ARBA" id="ARBA00022519"/>
    </source>
</evidence>
<evidence type="ECO:0000256" key="2">
    <source>
        <dbReference type="ARBA" id="ARBA00009494"/>
    </source>
</evidence>
<dbReference type="EMBL" id="WLZX01000012">
    <property type="protein sequence ID" value="MTD29142.1"/>
    <property type="molecule type" value="Genomic_DNA"/>
</dbReference>
<evidence type="ECO:0000313" key="12">
    <source>
        <dbReference type="Proteomes" id="UP000424752"/>
    </source>
</evidence>
<dbReference type="GO" id="GO:0005886">
    <property type="term" value="C:plasma membrane"/>
    <property type="evidence" value="ECO:0007669"/>
    <property type="project" value="UniProtKB-SubCell"/>
</dbReference>
<dbReference type="Pfam" id="PF07095">
    <property type="entry name" value="IgaA"/>
    <property type="match status" value="1"/>
</dbReference>
<evidence type="ECO:0000313" key="10">
    <source>
        <dbReference type="EMBL" id="MTD29142.1"/>
    </source>
</evidence>
<evidence type="ECO:0000313" key="13">
    <source>
        <dbReference type="Proteomes" id="UP000480164"/>
    </source>
</evidence>
<dbReference type="InterPro" id="IPR010771">
    <property type="entry name" value="IgaA"/>
</dbReference>
<comment type="similarity">
    <text evidence="2">Belongs to the IgaA family.</text>
</comment>
<reference evidence="11 12" key="2">
    <citation type="submission" date="2019-12" db="EMBL/GenBank/DDBJ databases">
        <title>Erwinia sp. nov., isolated from droppings of birds in the Qinghai-Tiebt plateau of China.</title>
        <authorList>
            <person name="Ge Y."/>
        </authorList>
    </citation>
    <scope>NUCLEOTIDE SEQUENCE [LARGE SCALE GENOMIC DNA]</scope>
    <source>
        <strain evidence="11 12">J780</strain>
    </source>
</reference>
<name>A0A6I6EI44_9GAMM</name>
<evidence type="ECO:0000256" key="3">
    <source>
        <dbReference type="ARBA" id="ARBA00022475"/>
    </source>
</evidence>
<dbReference type="KEGG" id="erwi:GN242_01515"/>